<evidence type="ECO:0000313" key="2">
    <source>
        <dbReference type="EMBL" id="DAD93207.1"/>
    </source>
</evidence>
<name>A0A8S5NFT4_9CAUD</name>
<keyword evidence="1" id="KW-1133">Transmembrane helix</keyword>
<keyword evidence="1" id="KW-0812">Transmembrane</keyword>
<dbReference type="EMBL" id="BK015155">
    <property type="protein sequence ID" value="DAD93207.1"/>
    <property type="molecule type" value="Genomic_DNA"/>
</dbReference>
<reference evidence="2" key="1">
    <citation type="journal article" date="2021" name="Proc. Natl. Acad. Sci. U.S.A.">
        <title>A Catalog of Tens of Thousands of Viruses from Human Metagenomes Reveals Hidden Associations with Chronic Diseases.</title>
        <authorList>
            <person name="Tisza M.J."/>
            <person name="Buck C.B."/>
        </authorList>
    </citation>
    <scope>NUCLEOTIDE SEQUENCE</scope>
    <source>
        <strain evidence="2">CtUSJ1</strain>
    </source>
</reference>
<organism evidence="2">
    <name type="scientific">Podoviridae sp. ctUSJ1</name>
    <dbReference type="NCBI Taxonomy" id="2826558"/>
    <lineage>
        <taxon>Viruses</taxon>
        <taxon>Duplodnaviria</taxon>
        <taxon>Heunggongvirae</taxon>
        <taxon>Uroviricota</taxon>
        <taxon>Caudoviricetes</taxon>
    </lineage>
</organism>
<protein>
    <submittedName>
        <fullName evidence="2">Uncharacterized protein</fullName>
    </submittedName>
</protein>
<accession>A0A8S5NFT4</accession>
<sequence>MDTIKQFIKAYLPVITVALLMLLVVVAGLFVYNMMHTKKLQEPVIISQTIAKNPHKMADTLKITPKEATEVISYKENTEPVATYYTQAPTLHDAAVITKNAIKDKSPNIPKEAIEKSDRTAVVENTDENKVDVYKINLNKAHRIMGGVTVLDTGKVYETVGYQAGDFQGLAHFDGKHFKGASALYTFAKW</sequence>
<keyword evidence="1" id="KW-0472">Membrane</keyword>
<feature type="transmembrane region" description="Helical" evidence="1">
    <location>
        <begin position="12"/>
        <end position="32"/>
    </location>
</feature>
<evidence type="ECO:0000256" key="1">
    <source>
        <dbReference type="SAM" id="Phobius"/>
    </source>
</evidence>
<proteinExistence type="predicted"/>